<dbReference type="GO" id="GO:0008610">
    <property type="term" value="P:lipid biosynthetic process"/>
    <property type="evidence" value="ECO:0007669"/>
    <property type="project" value="InterPro"/>
</dbReference>
<comment type="subcellular location">
    <subcellularLocation>
        <location evidence="1">Membrane</location>
    </subcellularLocation>
</comment>
<protein>
    <submittedName>
        <fullName evidence="8">Sterol desaturase family protein</fullName>
    </submittedName>
</protein>
<feature type="transmembrane region" description="Helical" evidence="6">
    <location>
        <begin position="280"/>
        <end position="297"/>
    </location>
</feature>
<evidence type="ECO:0000256" key="4">
    <source>
        <dbReference type="ARBA" id="ARBA00023136"/>
    </source>
</evidence>
<comment type="caution">
    <text evidence="8">The sequence shown here is derived from an EMBL/GenBank/DDBJ whole genome shotgun (WGS) entry which is preliminary data.</text>
</comment>
<dbReference type="InterPro" id="IPR006694">
    <property type="entry name" value="Fatty_acid_hydroxylase"/>
</dbReference>
<gene>
    <name evidence="8" type="ORF">EOI86_07365</name>
</gene>
<dbReference type="GO" id="GO:0005506">
    <property type="term" value="F:iron ion binding"/>
    <property type="evidence" value="ECO:0007669"/>
    <property type="project" value="InterPro"/>
</dbReference>
<dbReference type="GO" id="GO:0016020">
    <property type="term" value="C:membrane"/>
    <property type="evidence" value="ECO:0007669"/>
    <property type="project" value="UniProtKB-SubCell"/>
</dbReference>
<accession>A0A3S2ZA71</accession>
<keyword evidence="9" id="KW-1185">Reference proteome</keyword>
<feature type="transmembrane region" description="Helical" evidence="6">
    <location>
        <begin position="253"/>
        <end position="274"/>
    </location>
</feature>
<organism evidence="8 9">
    <name type="scientific">Hwanghaeella grinnelliae</name>
    <dbReference type="NCBI Taxonomy" id="2500179"/>
    <lineage>
        <taxon>Bacteria</taxon>
        <taxon>Pseudomonadati</taxon>
        <taxon>Pseudomonadota</taxon>
        <taxon>Alphaproteobacteria</taxon>
        <taxon>Rhodospirillales</taxon>
        <taxon>Rhodospirillaceae</taxon>
        <taxon>Hwanghaeella</taxon>
    </lineage>
</organism>
<keyword evidence="4 6" id="KW-0472">Membrane</keyword>
<name>A0A3S2ZA71_9PROT</name>
<dbReference type="GO" id="GO:0016491">
    <property type="term" value="F:oxidoreductase activity"/>
    <property type="evidence" value="ECO:0007669"/>
    <property type="project" value="InterPro"/>
</dbReference>
<feature type="domain" description="Fatty acid hydroxylase" evidence="7">
    <location>
        <begin position="204"/>
        <end position="352"/>
    </location>
</feature>
<feature type="transmembrane region" description="Helical" evidence="6">
    <location>
        <begin position="148"/>
        <end position="174"/>
    </location>
</feature>
<dbReference type="EMBL" id="SADE01000001">
    <property type="protein sequence ID" value="RVU39067.1"/>
    <property type="molecule type" value="Genomic_DNA"/>
</dbReference>
<feature type="region of interest" description="Disordered" evidence="5">
    <location>
        <begin position="1"/>
        <end position="32"/>
    </location>
</feature>
<evidence type="ECO:0000313" key="9">
    <source>
        <dbReference type="Proteomes" id="UP000287447"/>
    </source>
</evidence>
<dbReference type="Proteomes" id="UP000287447">
    <property type="component" value="Unassembled WGS sequence"/>
</dbReference>
<sequence>MARYPATSGHRPVRLGPFGNRPPQVSDRTEGRQVDVSVSSNKLRGIRTSYRHSGAVPLLASKLSVGTVMLSNFSLTDQLATIWAVTLRVFVDPGHFLSIFPLFIAFCIAFFVVCHRRRQKTGSSEVDLRRTMQLLFPRRIFMHDSAKLDYAVFAINQIVLFAIAVSTFLSPAIISNTILEFAAVLGLQTAGTDSSLALRILYTVYIVLLWDFSATYAHYLKHKVPVLWEVHKVHHSAEVLTPITALRRHPLDALFGTVCTSIIMGAGIGVWVLFLGQDVMPIYVFGSLIGIWVWRIAGYNLRHSHLWLSYGDFWNRVFISPAQHQVHHSKSQQHYDKNFGHIFSVWDSLFGTLYCPKDTERVQFGIGDDELPEYRSLFGLYVTPVVKIWRHFAGFPADEKLQRDTGQP</sequence>
<evidence type="ECO:0000256" key="6">
    <source>
        <dbReference type="SAM" id="Phobius"/>
    </source>
</evidence>
<feature type="transmembrane region" description="Helical" evidence="6">
    <location>
        <begin position="54"/>
        <end position="75"/>
    </location>
</feature>
<proteinExistence type="predicted"/>
<dbReference type="PANTHER" id="PTHR11863">
    <property type="entry name" value="STEROL DESATURASE"/>
    <property type="match status" value="1"/>
</dbReference>
<evidence type="ECO:0000313" key="8">
    <source>
        <dbReference type="EMBL" id="RVU39067.1"/>
    </source>
</evidence>
<evidence type="ECO:0000256" key="1">
    <source>
        <dbReference type="ARBA" id="ARBA00004370"/>
    </source>
</evidence>
<feature type="transmembrane region" description="Helical" evidence="6">
    <location>
        <begin position="194"/>
        <end position="213"/>
    </location>
</feature>
<dbReference type="AlphaFoldDB" id="A0A3S2ZA71"/>
<feature type="transmembrane region" description="Helical" evidence="6">
    <location>
        <begin position="95"/>
        <end position="114"/>
    </location>
</feature>
<keyword evidence="2 6" id="KW-0812">Transmembrane</keyword>
<keyword evidence="3 6" id="KW-1133">Transmembrane helix</keyword>
<dbReference type="InterPro" id="IPR050307">
    <property type="entry name" value="Sterol_Desaturase_Related"/>
</dbReference>
<evidence type="ECO:0000259" key="7">
    <source>
        <dbReference type="Pfam" id="PF04116"/>
    </source>
</evidence>
<reference evidence="9" key="1">
    <citation type="submission" date="2019-01" db="EMBL/GenBank/DDBJ databases">
        <title>Gri0909 isolated from a small marine red alga.</title>
        <authorList>
            <person name="Kim J."/>
            <person name="Jeong S.E."/>
            <person name="Jeon C.O."/>
        </authorList>
    </citation>
    <scope>NUCLEOTIDE SEQUENCE [LARGE SCALE GENOMIC DNA]</scope>
    <source>
        <strain evidence="9">Gri0909</strain>
    </source>
</reference>
<dbReference type="Pfam" id="PF04116">
    <property type="entry name" value="FA_hydroxylase"/>
    <property type="match status" value="1"/>
</dbReference>
<evidence type="ECO:0000256" key="2">
    <source>
        <dbReference type="ARBA" id="ARBA00022692"/>
    </source>
</evidence>
<evidence type="ECO:0000256" key="3">
    <source>
        <dbReference type="ARBA" id="ARBA00022989"/>
    </source>
</evidence>
<evidence type="ECO:0000256" key="5">
    <source>
        <dbReference type="SAM" id="MobiDB-lite"/>
    </source>
</evidence>